<protein>
    <submittedName>
        <fullName evidence="1">Uncharacterized protein</fullName>
    </submittedName>
</protein>
<proteinExistence type="predicted"/>
<comment type="caution">
    <text evidence="1">The sequence shown here is derived from an EMBL/GenBank/DDBJ whole genome shotgun (WGS) entry which is preliminary data.</text>
</comment>
<evidence type="ECO:0000313" key="1">
    <source>
        <dbReference type="EMBL" id="OGL43318.1"/>
    </source>
</evidence>
<dbReference type="Proteomes" id="UP000179266">
    <property type="component" value="Unassembled WGS sequence"/>
</dbReference>
<organism evidence="1 2">
    <name type="scientific">Candidatus Schekmanbacteria bacterium RBG_13_48_7</name>
    <dbReference type="NCBI Taxonomy" id="1817878"/>
    <lineage>
        <taxon>Bacteria</taxon>
        <taxon>Candidatus Schekmaniibacteriota</taxon>
    </lineage>
</organism>
<dbReference type="AlphaFoldDB" id="A0A1F7RQA0"/>
<evidence type="ECO:0000313" key="2">
    <source>
        <dbReference type="Proteomes" id="UP000179266"/>
    </source>
</evidence>
<accession>A0A1F7RQA0</accession>
<gene>
    <name evidence="1" type="ORF">A2161_01620</name>
</gene>
<name>A0A1F7RQA0_9BACT</name>
<reference evidence="1 2" key="1">
    <citation type="journal article" date="2016" name="Nat. Commun.">
        <title>Thousands of microbial genomes shed light on interconnected biogeochemical processes in an aquifer system.</title>
        <authorList>
            <person name="Anantharaman K."/>
            <person name="Brown C.T."/>
            <person name="Hug L.A."/>
            <person name="Sharon I."/>
            <person name="Castelle C.J."/>
            <person name="Probst A.J."/>
            <person name="Thomas B.C."/>
            <person name="Singh A."/>
            <person name="Wilkins M.J."/>
            <person name="Karaoz U."/>
            <person name="Brodie E.L."/>
            <person name="Williams K.H."/>
            <person name="Hubbard S.S."/>
            <person name="Banfield J.F."/>
        </authorList>
    </citation>
    <scope>NUCLEOTIDE SEQUENCE [LARGE SCALE GENOMIC DNA]</scope>
</reference>
<dbReference type="EMBL" id="MGDD01000280">
    <property type="protein sequence ID" value="OGL43318.1"/>
    <property type="molecule type" value="Genomic_DNA"/>
</dbReference>
<sequence>MSGFFWNSDLHLINCNIRDLQSIFFSPIARKFQTPTGDNLEVQCYFYTIQQSKAVYISFVIFLEPIKKKVFVYEYKGNPYPATELFQVESEGLYFCAQNGFDLDDPQIWIMKEMDRVRWLQNQCIFNCTPEGEFSIQPSCSNAIADGKSLIKLISDPIPTPCGVIPIDGTKFWVTTNMGKIVGNVIESKDNSSLISSDKGMLYFNLQAPKNKGRCVIKVISEDKKAFASTVIHFKSGLPGRKIILKSVAKFLIADGENSVEITSENIMDTFGNIVEDNTEIAVSSTLGRIFTEKSYFKYDLFIIPIQSGRIQFKFIAGTKVGLAEITTWAINSDIKSQLKILLIPGTPYGSFPVISKELSIPADGSSVVEIEAGPITDHFGNVVADDHIMIIQSSAGYLLTDPSDNSDLQSFELHTKEGKLVFWLKSSNKPGRVYIAVRNFDRTSAGSCSLEFTKINA</sequence>